<dbReference type="SMART" id="SM00530">
    <property type="entry name" value="HTH_XRE"/>
    <property type="match status" value="1"/>
</dbReference>
<protein>
    <submittedName>
        <fullName evidence="2">Helix-turn-helix transcriptional regulator</fullName>
    </submittedName>
</protein>
<proteinExistence type="predicted"/>
<feature type="domain" description="HTH cro/C1-type" evidence="1">
    <location>
        <begin position="11"/>
        <end position="54"/>
    </location>
</feature>
<dbReference type="SUPFAM" id="SSF47413">
    <property type="entry name" value="lambda repressor-like DNA-binding domains"/>
    <property type="match status" value="1"/>
</dbReference>
<dbReference type="InterPro" id="IPR010982">
    <property type="entry name" value="Lambda_DNA-bd_dom_sf"/>
</dbReference>
<dbReference type="EMBL" id="CP044108">
    <property type="protein sequence ID" value="QEU12693.1"/>
    <property type="molecule type" value="Genomic_DNA"/>
</dbReference>
<keyword evidence="3" id="KW-1185">Reference proteome</keyword>
<name>A0ABX6A6E3_9MICO</name>
<organism evidence="2 3">
    <name type="scientific">Dermabacter vaginalis</name>
    <dbReference type="NCBI Taxonomy" id="1630135"/>
    <lineage>
        <taxon>Bacteria</taxon>
        <taxon>Bacillati</taxon>
        <taxon>Actinomycetota</taxon>
        <taxon>Actinomycetes</taxon>
        <taxon>Micrococcales</taxon>
        <taxon>Dermabacteraceae</taxon>
        <taxon>Dermabacter</taxon>
    </lineage>
</organism>
<reference evidence="2 3" key="1">
    <citation type="submission" date="2019-09" db="EMBL/GenBank/DDBJ databases">
        <title>FDA dAtabase for Regulatory Grade micrObial Sequences (FDA-ARGOS): Supporting development and validation of Infectious Disease Dx tests.</title>
        <authorList>
            <person name="Sciortino C."/>
            <person name="Tallon L."/>
            <person name="Sadzewicz L."/>
            <person name="Vavikolanu K."/>
            <person name="Mehta A."/>
            <person name="Aluvathingal J."/>
            <person name="Nadendla S."/>
            <person name="Nandy P."/>
            <person name="Geyer C."/>
            <person name="Yan Y."/>
            <person name="Sichtig H."/>
        </authorList>
    </citation>
    <scope>NUCLEOTIDE SEQUENCE [LARGE SCALE GENOMIC DNA]</scope>
    <source>
        <strain evidence="2 3">FDAARGOS_640</strain>
    </source>
</reference>
<evidence type="ECO:0000313" key="3">
    <source>
        <dbReference type="Proteomes" id="UP000323865"/>
    </source>
</evidence>
<evidence type="ECO:0000259" key="1">
    <source>
        <dbReference type="PROSITE" id="PS50943"/>
    </source>
</evidence>
<evidence type="ECO:0000313" key="2">
    <source>
        <dbReference type="EMBL" id="QEU12693.1"/>
    </source>
</evidence>
<dbReference type="PROSITE" id="PS50943">
    <property type="entry name" value="HTH_CROC1"/>
    <property type="match status" value="1"/>
</dbReference>
<accession>A0ABX6A6E3</accession>
<sequence>MALTYQRWSYADLARAAGVSKSTVGNLASGARTTTNPETAAKIAKALNVKTSDLFDLDPVPYAA</sequence>
<dbReference type="Pfam" id="PF01381">
    <property type="entry name" value="HTH_3"/>
    <property type="match status" value="1"/>
</dbReference>
<dbReference type="Proteomes" id="UP000323865">
    <property type="component" value="Chromosome"/>
</dbReference>
<gene>
    <name evidence="2" type="ORF">FOB48_02525</name>
</gene>
<dbReference type="Gene3D" id="1.10.260.40">
    <property type="entry name" value="lambda repressor-like DNA-binding domains"/>
    <property type="match status" value="1"/>
</dbReference>
<dbReference type="CDD" id="cd00093">
    <property type="entry name" value="HTH_XRE"/>
    <property type="match status" value="1"/>
</dbReference>
<dbReference type="InterPro" id="IPR001387">
    <property type="entry name" value="Cro/C1-type_HTH"/>
</dbReference>